<dbReference type="SUPFAM" id="SSF50156">
    <property type="entry name" value="PDZ domain-like"/>
    <property type="match status" value="1"/>
</dbReference>
<feature type="compositionally biased region" description="Polar residues" evidence="1">
    <location>
        <begin position="206"/>
        <end position="220"/>
    </location>
</feature>
<dbReference type="PROSITE" id="PS51886">
    <property type="entry name" value="TLDC"/>
    <property type="match status" value="1"/>
</dbReference>
<dbReference type="EMBL" id="SPLM01000072">
    <property type="protein sequence ID" value="TMW63741.1"/>
    <property type="molecule type" value="Genomic_DNA"/>
</dbReference>
<dbReference type="Proteomes" id="UP000794436">
    <property type="component" value="Unassembled WGS sequence"/>
</dbReference>
<dbReference type="InterPro" id="IPR036034">
    <property type="entry name" value="PDZ_sf"/>
</dbReference>
<reference evidence="3" key="1">
    <citation type="submission" date="2019-03" db="EMBL/GenBank/DDBJ databases">
        <title>Long read genome sequence of the mycoparasitic Pythium oligandrum ATCC 38472 isolated from sugarbeet rhizosphere.</title>
        <authorList>
            <person name="Gaulin E."/>
        </authorList>
    </citation>
    <scope>NUCLEOTIDE SEQUENCE</scope>
    <source>
        <strain evidence="3">ATCC 38472_TT</strain>
    </source>
</reference>
<feature type="compositionally biased region" description="Polar residues" evidence="1">
    <location>
        <begin position="24"/>
        <end position="45"/>
    </location>
</feature>
<proteinExistence type="predicted"/>
<protein>
    <recommendedName>
        <fullName evidence="2">TLDc domain-containing protein</fullName>
    </recommendedName>
</protein>
<feature type="region of interest" description="Disordered" evidence="1">
    <location>
        <begin position="368"/>
        <end position="407"/>
    </location>
</feature>
<evidence type="ECO:0000313" key="4">
    <source>
        <dbReference type="Proteomes" id="UP000794436"/>
    </source>
</evidence>
<feature type="region of interest" description="Disordered" evidence="1">
    <location>
        <begin position="23"/>
        <end position="45"/>
    </location>
</feature>
<dbReference type="PANTHER" id="PTHR23354:SF122">
    <property type="entry name" value="GTPASE-ACTIVATING PROTEIN SKYWALKER"/>
    <property type="match status" value="1"/>
</dbReference>
<feature type="compositionally biased region" description="Basic and acidic residues" evidence="1">
    <location>
        <begin position="233"/>
        <end position="247"/>
    </location>
</feature>
<evidence type="ECO:0000256" key="1">
    <source>
        <dbReference type="SAM" id="MobiDB-lite"/>
    </source>
</evidence>
<feature type="region of interest" description="Disordered" evidence="1">
    <location>
        <begin position="202"/>
        <end position="247"/>
    </location>
</feature>
<sequence length="608" mass="68764">MAFSFSGLLNSLFDFDDVEEELRTNQASPSNRATSPSSPISVPYTPSQFDGEYNVWFTKKPLGLGLVPSTQLYGTWEVSTIAPASPRRRAVSGSQSTSPVSSSLYDQEVERAKITRGDVIIAVNYSTKKAQLPRNEFAQYLQRSSLPVVVTLRKPEVYGSFDSRSLSTAMFPASVEYRNRSPEKSSFFARASSVQWRRSLQHELSKASSSQKESIETTATSQKSPQPPSQQEQADHKEAHPGSTFERRQSIEMSPMGEFTFTFYESPLHLLLAPSTRLYASVEIYDPKIHAPLIQIGDVIMAVNDDSSVSRWPTDELIDHIAGLEPPVTIRFRRPTVYRQYLEVYFKTTKKPSSSKSLAKSMFPDSAEYKRNTRHHASNQPRSEKSRRESSDAGSPRSSRQLHHAKLSKEDWRQASMKFESSDQFKLWKSVGSASKASSHTSSAFLTERHVQFLWKHLPVYLTCNEMELAYDTRRHGWNLLSFYGLLEDKGPTILAIKDSRDQIFGVFSPASWKHSTDVYGNGRCFVFTLRPHMRVYEWSGLENTFLYGRRNAFFVGGGKKGIALCVELDDLRGFSQACETFDSPPLAHGESFEIENLEVWCFAGLRI</sequence>
<organism evidence="3 4">
    <name type="scientific">Pythium oligandrum</name>
    <name type="common">Mycoparasitic fungus</name>
    <dbReference type="NCBI Taxonomy" id="41045"/>
    <lineage>
        <taxon>Eukaryota</taxon>
        <taxon>Sar</taxon>
        <taxon>Stramenopiles</taxon>
        <taxon>Oomycota</taxon>
        <taxon>Peronosporomycetes</taxon>
        <taxon>Pythiales</taxon>
        <taxon>Pythiaceae</taxon>
        <taxon>Pythium</taxon>
    </lineage>
</organism>
<dbReference type="PANTHER" id="PTHR23354">
    <property type="entry name" value="NUCLEOLAR PROTEIN 7/ESTROGEN RECEPTOR COACTIVATOR-RELATED"/>
    <property type="match status" value="1"/>
</dbReference>
<comment type="caution">
    <text evidence="3">The sequence shown here is derived from an EMBL/GenBank/DDBJ whole genome shotgun (WGS) entry which is preliminary data.</text>
</comment>
<dbReference type="AlphaFoldDB" id="A0A8K1CHM8"/>
<name>A0A8K1CHM8_PYTOL</name>
<evidence type="ECO:0000313" key="3">
    <source>
        <dbReference type="EMBL" id="TMW63741.1"/>
    </source>
</evidence>
<accession>A0A8K1CHM8</accession>
<feature type="domain" description="TLDc" evidence="2">
    <location>
        <begin position="444"/>
        <end position="604"/>
    </location>
</feature>
<feature type="compositionally biased region" description="Low complexity" evidence="1">
    <location>
        <begin position="221"/>
        <end position="232"/>
    </location>
</feature>
<feature type="compositionally biased region" description="Basic and acidic residues" evidence="1">
    <location>
        <begin position="382"/>
        <end position="391"/>
    </location>
</feature>
<gene>
    <name evidence="3" type="ORF">Poli38472_002682</name>
</gene>
<dbReference type="InterPro" id="IPR006571">
    <property type="entry name" value="TLDc_dom"/>
</dbReference>
<dbReference type="OrthoDB" id="26679at2759"/>
<dbReference type="SMART" id="SM00584">
    <property type="entry name" value="TLDc"/>
    <property type="match status" value="1"/>
</dbReference>
<keyword evidence="4" id="KW-1185">Reference proteome</keyword>
<evidence type="ECO:0000259" key="2">
    <source>
        <dbReference type="PROSITE" id="PS51886"/>
    </source>
</evidence>
<dbReference type="Pfam" id="PF07534">
    <property type="entry name" value="TLD"/>
    <property type="match status" value="1"/>
</dbReference>